<evidence type="ECO:0000313" key="7">
    <source>
        <dbReference type="EMBL" id="CAE0104229.1"/>
    </source>
</evidence>
<evidence type="ECO:0000256" key="4">
    <source>
        <dbReference type="ARBA" id="ARBA00023069"/>
    </source>
</evidence>
<keyword evidence="4" id="KW-0969">Cilium</keyword>
<dbReference type="AlphaFoldDB" id="A0A7S3AGP2"/>
<name>A0A7S3AGP2_9EUKA</name>
<keyword evidence="5" id="KW-0966">Cell projection</keyword>
<keyword evidence="3" id="KW-0963">Cytoplasm</keyword>
<gene>
    <name evidence="7" type="ORF">HERI1096_LOCUS4887</name>
</gene>
<organism evidence="7">
    <name type="scientific">Haptolina ericina</name>
    <dbReference type="NCBI Taxonomy" id="156174"/>
    <lineage>
        <taxon>Eukaryota</taxon>
        <taxon>Haptista</taxon>
        <taxon>Haptophyta</taxon>
        <taxon>Prymnesiophyceae</taxon>
        <taxon>Prymnesiales</taxon>
        <taxon>Prymnesiaceae</taxon>
        <taxon>Haptolina</taxon>
    </lineage>
</organism>
<evidence type="ECO:0000256" key="3">
    <source>
        <dbReference type="ARBA" id="ARBA00022490"/>
    </source>
</evidence>
<proteinExistence type="predicted"/>
<sequence length="188" mass="20649">MQMTSLVDVTVPARVAAGQEVEFAFGTSTLRAVVPDGVSEGMVFQVEVAEASGEPEVVERLLSYVDSRASSGDIMDRFVAWFERERIEEAFEAFVATHAHVLSSSGGVEGEQDHAWWPLYQEYSAIFEGFLEKFLCEAGCTADEFGAAAQGASGMNEIYLQIFLAQSEYTMFVELLTMEAQKQRDAGT</sequence>
<dbReference type="InterPro" id="IPR042541">
    <property type="entry name" value="BART_sf"/>
</dbReference>
<reference evidence="7" key="1">
    <citation type="submission" date="2021-01" db="EMBL/GenBank/DDBJ databases">
        <authorList>
            <person name="Corre E."/>
            <person name="Pelletier E."/>
            <person name="Niang G."/>
            <person name="Scheremetjew M."/>
            <person name="Finn R."/>
            <person name="Kale V."/>
            <person name="Holt S."/>
            <person name="Cochrane G."/>
            <person name="Meng A."/>
            <person name="Brown T."/>
            <person name="Cohen L."/>
        </authorList>
    </citation>
    <scope>NUCLEOTIDE SEQUENCE</scope>
    <source>
        <strain evidence="7">CCMP281</strain>
    </source>
</reference>
<feature type="domain" description="BART" evidence="6">
    <location>
        <begin position="74"/>
        <end position="180"/>
    </location>
</feature>
<dbReference type="EMBL" id="HBHX01008835">
    <property type="protein sequence ID" value="CAE0104229.1"/>
    <property type="molecule type" value="Transcribed_RNA"/>
</dbReference>
<dbReference type="GO" id="GO:0005929">
    <property type="term" value="C:cilium"/>
    <property type="evidence" value="ECO:0007669"/>
    <property type="project" value="UniProtKB-SubCell"/>
</dbReference>
<dbReference type="Gene3D" id="1.20.1520.10">
    <property type="entry name" value="ADP-ribosylation factor-like 2-binding protein, domain"/>
    <property type="match status" value="1"/>
</dbReference>
<evidence type="ECO:0000259" key="6">
    <source>
        <dbReference type="Pfam" id="PF11527"/>
    </source>
</evidence>
<comment type="subcellular location">
    <subcellularLocation>
        <location evidence="1">Cell projection</location>
        <location evidence="1">Cilium</location>
    </subcellularLocation>
    <subcellularLocation>
        <location evidence="2">Cytoplasm</location>
    </subcellularLocation>
</comment>
<evidence type="ECO:0000256" key="1">
    <source>
        <dbReference type="ARBA" id="ARBA00004138"/>
    </source>
</evidence>
<dbReference type="Pfam" id="PF11527">
    <property type="entry name" value="ARL2_Bind_BART"/>
    <property type="match status" value="1"/>
</dbReference>
<evidence type="ECO:0000256" key="5">
    <source>
        <dbReference type="ARBA" id="ARBA00023273"/>
    </source>
</evidence>
<accession>A0A7S3AGP2</accession>
<dbReference type="InterPro" id="IPR023379">
    <property type="entry name" value="BART_dom"/>
</dbReference>
<protein>
    <recommendedName>
        <fullName evidence="6">BART domain-containing protein</fullName>
    </recommendedName>
</protein>
<dbReference type="GO" id="GO:0005737">
    <property type="term" value="C:cytoplasm"/>
    <property type="evidence" value="ECO:0007669"/>
    <property type="project" value="UniProtKB-SubCell"/>
</dbReference>
<evidence type="ECO:0000256" key="2">
    <source>
        <dbReference type="ARBA" id="ARBA00004496"/>
    </source>
</evidence>